<dbReference type="Pfam" id="PF12831">
    <property type="entry name" value="FAD_oxidored"/>
    <property type="match status" value="1"/>
</dbReference>
<name>A0A1I7A5Z4_9FLAO</name>
<keyword evidence="3" id="KW-1185">Reference proteome</keyword>
<keyword evidence="1" id="KW-0560">Oxidoreductase</keyword>
<accession>A0A1I7A5Z4</accession>
<dbReference type="RefSeq" id="WP_170853728.1">
    <property type="nucleotide sequence ID" value="NZ_FPAS01000002.1"/>
</dbReference>
<dbReference type="PANTHER" id="PTHR42949">
    <property type="entry name" value="ANAEROBIC GLYCEROL-3-PHOSPHATE DEHYDROGENASE SUBUNIT B"/>
    <property type="match status" value="1"/>
</dbReference>
<dbReference type="InterPro" id="IPR036188">
    <property type="entry name" value="FAD/NAD-bd_sf"/>
</dbReference>
<sequence length="506" mass="57682">MERRKFIQLTGLGSIPLFFGACSLPEIEEGYDVAIDSNRLRGHVLREQLSKPVSRTFENDLLVIGGGVAGVAAYVTAQQEGRNVALLETNSYLGGSAGGGNFKSARFAKGAHYDLIYPSYYGKDALGLLQKAQVITQNEFTKEYHFIDTQYLIDPKKESTCMRFGERVHEPLSDFEDLPVFEKLLQPYLGKMPMPTRLIPQELHELNKIDFHTWLMQQHSFSDEFIRAVDYQMLDDWGGTSKEVSAIAGIHYYMCRDYSKSPELLSPPEGNLYFVEKLLGLSDYQNIHLNTLAAHIQETENGFDVKAYNFEKDQVEKFRAKQIVYAGQKHSLQYVFPKAHRPELMAEASAWISINFVYTRPKEKVEHVFWQNDFIGENKNFMGFSDSRAQFDYIEKYDVLTAYYCFAPEEREKLIAFEKDPSGIIEQTIVYLKESLGGNYPEKLKYANVNILGHAMPLPKPGYLLNDWNQNRPIQNFTYAGVDTGNLPLFFEALDSGIQAVKGLAD</sequence>
<proteinExistence type="predicted"/>
<dbReference type="EMBL" id="FPAS01000002">
    <property type="protein sequence ID" value="SFT70336.1"/>
    <property type="molecule type" value="Genomic_DNA"/>
</dbReference>
<dbReference type="InterPro" id="IPR051691">
    <property type="entry name" value="Metab_Enz_Cyan_OpOx_G3PDH"/>
</dbReference>
<protein>
    <submittedName>
        <fullName evidence="2">FAD dependent oxidoreductase</fullName>
    </submittedName>
</protein>
<reference evidence="2 3" key="1">
    <citation type="submission" date="2016-10" db="EMBL/GenBank/DDBJ databases">
        <authorList>
            <person name="de Groot N.N."/>
        </authorList>
    </citation>
    <scope>NUCLEOTIDE SEQUENCE [LARGE SCALE GENOMIC DNA]</scope>
    <source>
        <strain evidence="2 3">CGMCC 1.7005</strain>
    </source>
</reference>
<dbReference type="GO" id="GO:0016491">
    <property type="term" value="F:oxidoreductase activity"/>
    <property type="evidence" value="ECO:0007669"/>
    <property type="project" value="UniProtKB-KW"/>
</dbReference>
<dbReference type="PROSITE" id="PS51257">
    <property type="entry name" value="PROKAR_LIPOPROTEIN"/>
    <property type="match status" value="1"/>
</dbReference>
<evidence type="ECO:0000256" key="1">
    <source>
        <dbReference type="ARBA" id="ARBA00023002"/>
    </source>
</evidence>
<evidence type="ECO:0000313" key="2">
    <source>
        <dbReference type="EMBL" id="SFT70336.1"/>
    </source>
</evidence>
<dbReference type="PANTHER" id="PTHR42949:SF3">
    <property type="entry name" value="ANAEROBIC GLYCEROL-3-PHOSPHATE DEHYDROGENASE SUBUNIT B"/>
    <property type="match status" value="1"/>
</dbReference>
<dbReference type="AlphaFoldDB" id="A0A1I7A5Z4"/>
<dbReference type="SUPFAM" id="SSF51905">
    <property type="entry name" value="FAD/NAD(P)-binding domain"/>
    <property type="match status" value="1"/>
</dbReference>
<organism evidence="2 3">
    <name type="scientific">Lishizhenia tianjinensis</name>
    <dbReference type="NCBI Taxonomy" id="477690"/>
    <lineage>
        <taxon>Bacteria</taxon>
        <taxon>Pseudomonadati</taxon>
        <taxon>Bacteroidota</taxon>
        <taxon>Flavobacteriia</taxon>
        <taxon>Flavobacteriales</taxon>
        <taxon>Crocinitomicaceae</taxon>
        <taxon>Lishizhenia</taxon>
    </lineage>
</organism>
<evidence type="ECO:0000313" key="3">
    <source>
        <dbReference type="Proteomes" id="UP000236454"/>
    </source>
</evidence>
<dbReference type="STRING" id="477690.SAMN05216474_1922"/>
<gene>
    <name evidence="2" type="ORF">SAMN05216474_1922</name>
</gene>
<dbReference type="Proteomes" id="UP000236454">
    <property type="component" value="Unassembled WGS sequence"/>
</dbReference>
<dbReference type="Gene3D" id="3.50.50.60">
    <property type="entry name" value="FAD/NAD(P)-binding domain"/>
    <property type="match status" value="1"/>
</dbReference>